<sequence>MFKKNVSYILICVIMCTLLSACSVSDTLQGSSSKIDTEKYNSYITLSNYMTGWLDQGLTMYFKEFGIEEQIKIDKNFDSFQTMPILQGHKDDVEACIEYASKKPSFGAADDSVKALCPKLKELMNTLNEIQNYYSTKSFVDDDFAKGKELHKKIYTQYNEYVALAETFFSELSVITEQKNKEDLESLKKSDYMIRYHAMSIVMRAQDIQMAFYEAKVNDSNILDFDVNKYKEKYDLLTEDINKFMEYSKDDERLKKEGLEANPFIGNFESDVERMKVTATDIMEILKTKDTSINSDTKGKVTTGGRNAPLNTFNTKLSSVINSYNNMN</sequence>
<accession>A0ABY8EDB7</accession>
<organism evidence="2 3">
    <name type="scientific">Tepidibacter hydrothermalis</name>
    <dbReference type="NCBI Taxonomy" id="3036126"/>
    <lineage>
        <taxon>Bacteria</taxon>
        <taxon>Bacillati</taxon>
        <taxon>Bacillota</taxon>
        <taxon>Clostridia</taxon>
        <taxon>Peptostreptococcales</taxon>
        <taxon>Peptostreptococcaceae</taxon>
        <taxon>Tepidibacter</taxon>
    </lineage>
</organism>
<dbReference type="EMBL" id="CP120733">
    <property type="protein sequence ID" value="WFD10927.1"/>
    <property type="molecule type" value="Genomic_DNA"/>
</dbReference>
<dbReference type="InterPro" id="IPR024291">
    <property type="entry name" value="DUF3829"/>
</dbReference>
<reference evidence="2 3" key="1">
    <citation type="submission" date="2023-03" db="EMBL/GenBank/DDBJ databases">
        <title>Complete genome sequence of Tepidibacter sp. SWIR-1, isolated from a deep-sea hydrothermal vent.</title>
        <authorList>
            <person name="Li X."/>
        </authorList>
    </citation>
    <scope>NUCLEOTIDE SEQUENCE [LARGE SCALE GENOMIC DNA]</scope>
    <source>
        <strain evidence="2 3">SWIR-1</strain>
    </source>
</reference>
<evidence type="ECO:0000313" key="3">
    <source>
        <dbReference type="Proteomes" id="UP001222800"/>
    </source>
</evidence>
<gene>
    <name evidence="2" type="ORF">P4S50_02310</name>
</gene>
<feature type="signal peptide" evidence="1">
    <location>
        <begin position="1"/>
        <end position="21"/>
    </location>
</feature>
<dbReference type="PROSITE" id="PS51257">
    <property type="entry name" value="PROKAR_LIPOPROTEIN"/>
    <property type="match status" value="1"/>
</dbReference>
<keyword evidence="3" id="KW-1185">Reference proteome</keyword>
<dbReference type="Pfam" id="PF12889">
    <property type="entry name" value="DUF3829"/>
    <property type="match status" value="1"/>
</dbReference>
<protein>
    <submittedName>
        <fullName evidence="2">YiiG family protein</fullName>
    </submittedName>
</protein>
<evidence type="ECO:0000256" key="1">
    <source>
        <dbReference type="SAM" id="SignalP"/>
    </source>
</evidence>
<dbReference type="RefSeq" id="WP_277732892.1">
    <property type="nucleotide sequence ID" value="NZ_CP120733.1"/>
</dbReference>
<evidence type="ECO:0000313" key="2">
    <source>
        <dbReference type="EMBL" id="WFD10927.1"/>
    </source>
</evidence>
<proteinExistence type="predicted"/>
<name>A0ABY8EDB7_9FIRM</name>
<keyword evidence="1" id="KW-0732">Signal</keyword>
<dbReference type="Proteomes" id="UP001222800">
    <property type="component" value="Chromosome"/>
</dbReference>
<feature type="chain" id="PRO_5047077141" evidence="1">
    <location>
        <begin position="22"/>
        <end position="328"/>
    </location>
</feature>